<protein>
    <submittedName>
        <fullName evidence="2">Hemerythrin domain-containing protein</fullName>
    </submittedName>
</protein>
<keyword evidence="3" id="KW-1185">Reference proteome</keyword>
<organism evidence="2 3">
    <name type="scientific">Streptomyces chiangmaiensis</name>
    <dbReference type="NCBI Taxonomy" id="766497"/>
    <lineage>
        <taxon>Bacteria</taxon>
        <taxon>Bacillati</taxon>
        <taxon>Actinomycetota</taxon>
        <taxon>Actinomycetes</taxon>
        <taxon>Kitasatosporales</taxon>
        <taxon>Streptomycetaceae</taxon>
        <taxon>Streptomyces</taxon>
    </lineage>
</organism>
<feature type="domain" description="Hemerythrin-like" evidence="1">
    <location>
        <begin position="16"/>
        <end position="139"/>
    </location>
</feature>
<evidence type="ECO:0000259" key="1">
    <source>
        <dbReference type="Pfam" id="PF01814"/>
    </source>
</evidence>
<dbReference type="Gene3D" id="1.20.120.520">
    <property type="entry name" value="nmb1532 protein domain like"/>
    <property type="match status" value="1"/>
</dbReference>
<dbReference type="RefSeq" id="WP_329512583.1">
    <property type="nucleotide sequence ID" value="NZ_BAAAYZ010000222.1"/>
</dbReference>
<proteinExistence type="predicted"/>
<dbReference type="InterPro" id="IPR012312">
    <property type="entry name" value="Hemerythrin-like"/>
</dbReference>
<sequence length="163" mass="17632">MASHDGDRAAALSLQLAQAHQELRRQINEIRTGLGHRRLSDDLLLTHCLAFCAALTSHHQGEGDGLFSQLLRERPDLAGTIANLAEDHGMIASILSRVSELSDRAAESRGSVLEAIGRELDGLAAIMDSHFRYEERTISAALDEGVLDTGWSGMVFGVARGMN</sequence>
<evidence type="ECO:0000313" key="2">
    <source>
        <dbReference type="EMBL" id="MED7828230.1"/>
    </source>
</evidence>
<dbReference type="EMBL" id="JAYWVC010000336">
    <property type="protein sequence ID" value="MED7828230.1"/>
    <property type="molecule type" value="Genomic_DNA"/>
</dbReference>
<evidence type="ECO:0000313" key="3">
    <source>
        <dbReference type="Proteomes" id="UP001333996"/>
    </source>
</evidence>
<dbReference type="Proteomes" id="UP001333996">
    <property type="component" value="Unassembled WGS sequence"/>
</dbReference>
<gene>
    <name evidence="2" type="ORF">VXC91_41765</name>
</gene>
<name>A0ABU7FVT2_9ACTN</name>
<accession>A0ABU7FVT2</accession>
<comment type="caution">
    <text evidence="2">The sequence shown here is derived from an EMBL/GenBank/DDBJ whole genome shotgun (WGS) entry which is preliminary data.</text>
</comment>
<dbReference type="Pfam" id="PF01814">
    <property type="entry name" value="Hemerythrin"/>
    <property type="match status" value="1"/>
</dbReference>
<reference evidence="2" key="1">
    <citation type="submission" date="2024-01" db="EMBL/GenBank/DDBJ databases">
        <title>First draft genome sequence data of TA4-1, the type strain of Gram-positive actinobacterium Streptomyces chiangmaiensis.</title>
        <authorList>
            <person name="Yasawong M."/>
            <person name="Nantapong N."/>
        </authorList>
    </citation>
    <scope>NUCLEOTIDE SEQUENCE</scope>
    <source>
        <strain evidence="2">TA4-1</strain>
    </source>
</reference>